<feature type="chain" id="PRO_5022847874" description="Outer membrane protein beta-barrel domain-containing protein" evidence="2">
    <location>
        <begin position="27"/>
        <end position="223"/>
    </location>
</feature>
<dbReference type="SUPFAM" id="SSF56925">
    <property type="entry name" value="OMPA-like"/>
    <property type="match status" value="1"/>
</dbReference>
<evidence type="ECO:0000313" key="5">
    <source>
        <dbReference type="Proteomes" id="UP000324194"/>
    </source>
</evidence>
<dbReference type="KEGG" id="asip:AQUSIP_05180"/>
<accession>A0A5E4PE53</accession>
<dbReference type="Proteomes" id="UP000324194">
    <property type="component" value="Chromosome 1"/>
</dbReference>
<protein>
    <recommendedName>
        <fullName evidence="3">Outer membrane protein beta-barrel domain-containing protein</fullName>
    </recommendedName>
</protein>
<keyword evidence="1 2" id="KW-0732">Signal</keyword>
<proteinExistence type="predicted"/>
<evidence type="ECO:0000256" key="1">
    <source>
        <dbReference type="ARBA" id="ARBA00022729"/>
    </source>
</evidence>
<dbReference type="AlphaFoldDB" id="A0A5E4PE53"/>
<dbReference type="Gene3D" id="2.40.160.20">
    <property type="match status" value="1"/>
</dbReference>
<dbReference type="RefSeq" id="WP_148338332.1">
    <property type="nucleotide sequence ID" value="NZ_LR699119.1"/>
</dbReference>
<dbReference type="EMBL" id="LR699119">
    <property type="protein sequence ID" value="VVC75230.1"/>
    <property type="molecule type" value="Genomic_DNA"/>
</dbReference>
<dbReference type="OrthoDB" id="5735897at2"/>
<feature type="domain" description="Outer membrane protein beta-barrel" evidence="3">
    <location>
        <begin position="12"/>
        <end position="222"/>
    </location>
</feature>
<keyword evidence="5" id="KW-1185">Reference proteome</keyword>
<evidence type="ECO:0000259" key="3">
    <source>
        <dbReference type="Pfam" id="PF13505"/>
    </source>
</evidence>
<dbReference type="Pfam" id="PF13505">
    <property type="entry name" value="OMP_b-brl"/>
    <property type="match status" value="1"/>
</dbReference>
<dbReference type="InterPro" id="IPR011250">
    <property type="entry name" value="OMP/PagP_B-barrel"/>
</dbReference>
<dbReference type="InterPro" id="IPR027385">
    <property type="entry name" value="Beta-barrel_OMP"/>
</dbReference>
<evidence type="ECO:0000313" key="4">
    <source>
        <dbReference type="EMBL" id="VVC75230.1"/>
    </source>
</evidence>
<feature type="signal peptide" evidence="2">
    <location>
        <begin position="1"/>
        <end position="26"/>
    </location>
</feature>
<reference evidence="4 5" key="1">
    <citation type="submission" date="2019-08" db="EMBL/GenBank/DDBJ databases">
        <authorList>
            <person name="Guy L."/>
        </authorList>
    </citation>
    <scope>NUCLEOTIDE SEQUENCE [LARGE SCALE GENOMIC DNA]</scope>
    <source>
        <strain evidence="4 5">SGT-108</strain>
    </source>
</reference>
<gene>
    <name evidence="4" type="ORF">AQUSIP_05180</name>
</gene>
<organism evidence="4 5">
    <name type="scientific">Aquicella siphonis</name>
    <dbReference type="NCBI Taxonomy" id="254247"/>
    <lineage>
        <taxon>Bacteria</taxon>
        <taxon>Pseudomonadati</taxon>
        <taxon>Pseudomonadota</taxon>
        <taxon>Gammaproteobacteria</taxon>
        <taxon>Legionellales</taxon>
        <taxon>Coxiellaceae</taxon>
        <taxon>Aquicella</taxon>
    </lineage>
</organism>
<name>A0A5E4PE53_9COXI</name>
<evidence type="ECO:0000256" key="2">
    <source>
        <dbReference type="SAM" id="SignalP"/>
    </source>
</evidence>
<sequence length="223" mass="23524">MIRMNKSALPGLLLCFLCIWPVLSQAAIPGPYAGVGLGPSKLDTPSGDIFAVDPNSGGHTAKSAGGLGGRAYAGFNFNHYFGIEAGIARYAKTRYTGSLNNLNSSLEYSMNTIDIVAKTYLPLGESKLSLYALGGAAAVNNAVKYQDGGVPVVSDFLALNRGSKSQRKIRPVYGVGIGYDIPKSHMTAGVEFKRVQGLGNINTSTNAMPPANMATFSLTYNFD</sequence>